<dbReference type="AlphaFoldDB" id="A0A949K2U4"/>
<dbReference type="RefSeq" id="WP_238723090.1">
    <property type="nucleotide sequence ID" value="NZ_JAHQCW010000052.1"/>
</dbReference>
<organism evidence="2 3">
    <name type="scientific">Diplocloster agilis</name>
    <dbReference type="NCBI Taxonomy" id="2850323"/>
    <lineage>
        <taxon>Bacteria</taxon>
        <taxon>Bacillati</taxon>
        <taxon>Bacillota</taxon>
        <taxon>Clostridia</taxon>
        <taxon>Lachnospirales</taxon>
        <taxon>Lachnospiraceae</taxon>
        <taxon>Diplocloster</taxon>
    </lineage>
</organism>
<comment type="caution">
    <text evidence="2">The sequence shown here is derived from an EMBL/GenBank/DDBJ whole genome shotgun (WGS) entry which is preliminary data.</text>
</comment>
<evidence type="ECO:0000313" key="3">
    <source>
        <dbReference type="Proteomes" id="UP000712157"/>
    </source>
</evidence>
<keyword evidence="1" id="KW-0812">Transmembrane</keyword>
<keyword evidence="1" id="KW-1133">Transmembrane helix</keyword>
<protein>
    <submittedName>
        <fullName evidence="2">ABC transporter permease subunit</fullName>
    </submittedName>
</protein>
<reference evidence="2" key="1">
    <citation type="submission" date="2021-06" db="EMBL/GenBank/DDBJ databases">
        <title>Description of novel taxa of the family Lachnospiraceae.</title>
        <authorList>
            <person name="Chaplin A.V."/>
            <person name="Sokolova S.R."/>
            <person name="Pikina A.P."/>
            <person name="Korzhanova M."/>
            <person name="Belova V."/>
            <person name="Korostin D."/>
            <person name="Efimov B.A."/>
        </authorList>
    </citation>
    <scope>NUCLEOTIDE SEQUENCE</scope>
    <source>
        <strain evidence="2">ASD5720</strain>
    </source>
</reference>
<accession>A0A949K2U4</accession>
<feature type="transmembrane region" description="Helical" evidence="1">
    <location>
        <begin position="293"/>
        <end position="312"/>
    </location>
</feature>
<keyword evidence="3" id="KW-1185">Reference proteome</keyword>
<dbReference type="PANTHER" id="PTHR37305">
    <property type="entry name" value="INTEGRAL MEMBRANE PROTEIN-RELATED"/>
    <property type="match status" value="1"/>
</dbReference>
<dbReference type="EMBL" id="JAHQCW010000052">
    <property type="protein sequence ID" value="MBU9739184.1"/>
    <property type="molecule type" value="Genomic_DNA"/>
</dbReference>
<feature type="transmembrane region" description="Helical" evidence="1">
    <location>
        <begin position="351"/>
        <end position="373"/>
    </location>
</feature>
<dbReference type="Proteomes" id="UP000712157">
    <property type="component" value="Unassembled WGS sequence"/>
</dbReference>
<gene>
    <name evidence="2" type="ORF">KTH89_21835</name>
</gene>
<feature type="transmembrane region" description="Helical" evidence="1">
    <location>
        <begin position="162"/>
        <end position="186"/>
    </location>
</feature>
<keyword evidence="1" id="KW-0472">Membrane</keyword>
<feature type="transmembrane region" description="Helical" evidence="1">
    <location>
        <begin position="207"/>
        <end position="240"/>
    </location>
</feature>
<feature type="transmembrane region" description="Helical" evidence="1">
    <location>
        <begin position="20"/>
        <end position="42"/>
    </location>
</feature>
<evidence type="ECO:0000256" key="1">
    <source>
        <dbReference type="SAM" id="Phobius"/>
    </source>
</evidence>
<sequence length="381" mass="42382">MNNLAVLYSFELKKIVNRKIVWITASAILLICVLMSLSGVLFSSYTIDGVQVSAYDYMVKNRANARKLSGRPIDNTLLAEMQADHSRAYNEIYTYAWNLYDGDDEAVMHTDAASLYAVRQSILQKQWETLKLTPREITYWQSRESSLPAVYTYEYTKGYQTILSGTATLNIMLFLLITVCLSGVFSDERLRKTDQLTLCCRCGRTPLYLAKILAGITFGLGAASLLYAAAAASSLLLYGADGYSAVLQLILPNSSWTLRAGGTVLLFFALYLLVSVLYSMLAMFLSETLKSGAAAMDLMIGGMLLSGLITIGPRLRLASQIHSYFPDHFLSMESITDNRLVSLFGAQLTNWQFALILYPAMALVILITGSLFYRHYQVSSR</sequence>
<proteinExistence type="predicted"/>
<feature type="transmembrane region" description="Helical" evidence="1">
    <location>
        <begin position="260"/>
        <end position="281"/>
    </location>
</feature>
<dbReference type="PANTHER" id="PTHR37305:SF1">
    <property type="entry name" value="MEMBRANE PROTEIN"/>
    <property type="match status" value="1"/>
</dbReference>
<name>A0A949K2U4_9FIRM</name>
<evidence type="ECO:0000313" key="2">
    <source>
        <dbReference type="EMBL" id="MBU9739184.1"/>
    </source>
</evidence>